<dbReference type="InterPro" id="IPR013486">
    <property type="entry name" value="SpoIID/LytB"/>
</dbReference>
<dbReference type="GO" id="GO:0030435">
    <property type="term" value="P:sporulation resulting in formation of a cellular spore"/>
    <property type="evidence" value="ECO:0007669"/>
    <property type="project" value="InterPro"/>
</dbReference>
<sequence length="569" mass="62542">MKYFSTKPGHRRWMQFLLMAGLLSTFLWAPAAQAQQRGLTAADRLGILYAPQLNFTPEGDPIIRVAVIEGAKKVAFTPTETIRVLPQGESGPEIVLPGNKTYTVEISQARPGEYKHWVVVESLPVARRAQLEAVKDQWMKRGYLPDTFEVGGLFGIRGKVFDSRQILVAIGGSKDLKQAKKLQRDLETKYGLEGRIHSEITRFPSGMISLTGQGLSMEIHSPDTLWVAPKKGRDEDIRYTIPGVKKSYNAGTETRTYLGKLVFAPDKDGSLVAMTSLGAERLLRGVVPSETYASAPKEALMAQAVAARNEIFAALGVRNLADPYMQRADIYDQVYGGVGAEDPRATRAVKATRGQVMFYKQQIVEAVYSSNAGGFTENNNNVWDAKARPYLRGKADVPAEDVPAEFRNGITTQNLEAFLASDMPAYSKTSPMGSTKYYRWQDSASIAEVEAWLGKQGYKLGKIRGAKVLSRGVSGRVIRLELTGQKGKAVIERELNVRRLFGGLKSGLFVMDYQTDSAGNITKFTFRGAGFGHGVGMCQTGAMGMAAQGKSFQDILGHYYSGIDIRKLY</sequence>
<evidence type="ECO:0000313" key="2">
    <source>
        <dbReference type="EMBL" id="AWV91091.1"/>
    </source>
</evidence>
<dbReference type="NCBIfam" id="TIGR02669">
    <property type="entry name" value="SpoIID_LytB"/>
    <property type="match status" value="1"/>
</dbReference>
<keyword evidence="3" id="KW-1185">Reference proteome</keyword>
<organism evidence="2 3">
    <name type="scientific">Bradymonas sediminis</name>
    <dbReference type="NCBI Taxonomy" id="1548548"/>
    <lineage>
        <taxon>Bacteria</taxon>
        <taxon>Deltaproteobacteria</taxon>
        <taxon>Bradymonadales</taxon>
        <taxon>Bradymonadaceae</taxon>
        <taxon>Bradymonas</taxon>
    </lineage>
</organism>
<dbReference type="OrthoDB" id="9794671at2"/>
<feature type="domain" description="Sporulation stage II protein D amidase enhancer LytB N-terminal" evidence="1">
    <location>
        <begin position="269"/>
        <end position="359"/>
    </location>
</feature>
<evidence type="ECO:0000313" key="3">
    <source>
        <dbReference type="Proteomes" id="UP000249799"/>
    </source>
</evidence>
<reference evidence="2 3" key="1">
    <citation type="submission" date="2018-06" db="EMBL/GenBank/DDBJ databases">
        <title>Lujinxingia sediminis gen. nov. sp. nov., a new facultative anaerobic member of the class Deltaproteobacteria, and proposal of Lujinxingaceae fam. nov.</title>
        <authorList>
            <person name="Guo L.-Y."/>
            <person name="Li C.-M."/>
            <person name="Wang S."/>
            <person name="Du Z.-J."/>
        </authorList>
    </citation>
    <scope>NUCLEOTIDE SEQUENCE [LARGE SCALE GENOMIC DNA]</scope>
    <source>
        <strain evidence="2 3">FA350</strain>
    </source>
</reference>
<evidence type="ECO:0000259" key="1">
    <source>
        <dbReference type="Pfam" id="PF08486"/>
    </source>
</evidence>
<name>A0A2Z4FPV3_9DELT</name>
<dbReference type="AlphaFoldDB" id="A0A2Z4FPV3"/>
<dbReference type="KEGG" id="bsed:DN745_17835"/>
<dbReference type="Pfam" id="PF08486">
    <property type="entry name" value="SpoIID"/>
    <property type="match status" value="1"/>
</dbReference>
<dbReference type="InterPro" id="IPR013693">
    <property type="entry name" value="SpoIID/LytB_N"/>
</dbReference>
<accession>A0A2Z4FPV3</accession>
<dbReference type="EMBL" id="CP030032">
    <property type="protein sequence ID" value="AWV91091.1"/>
    <property type="molecule type" value="Genomic_DNA"/>
</dbReference>
<protein>
    <recommendedName>
        <fullName evidence="1">Sporulation stage II protein D amidase enhancer LytB N-terminal domain-containing protein</fullName>
    </recommendedName>
</protein>
<dbReference type="Proteomes" id="UP000249799">
    <property type="component" value="Chromosome"/>
</dbReference>
<dbReference type="RefSeq" id="WP_111337041.1">
    <property type="nucleotide sequence ID" value="NZ_CP030032.1"/>
</dbReference>
<proteinExistence type="predicted"/>
<gene>
    <name evidence="2" type="ORF">DN745_17835</name>
</gene>